<comment type="subcellular location">
    <subcellularLocation>
        <location evidence="9">Cell membrane</location>
        <topology evidence="9">Multi-pass membrane protein</topology>
    </subcellularLocation>
    <subcellularLocation>
        <location evidence="1">Membrane</location>
        <topology evidence="1">Multi-pass membrane protein</topology>
    </subcellularLocation>
</comment>
<name>A0A109RGE0_9LACT</name>
<dbReference type="GO" id="GO:0032329">
    <property type="term" value="P:serine transport"/>
    <property type="evidence" value="ECO:0007669"/>
    <property type="project" value="InterPro"/>
</dbReference>
<feature type="transmembrane region" description="Helical" evidence="9">
    <location>
        <begin position="322"/>
        <end position="350"/>
    </location>
</feature>
<dbReference type="Pfam" id="PF00375">
    <property type="entry name" value="SDF"/>
    <property type="match status" value="1"/>
</dbReference>
<evidence type="ECO:0000256" key="5">
    <source>
        <dbReference type="ARBA" id="ARBA00022847"/>
    </source>
</evidence>
<sequence length="422" mass="44805">MIRTLYYSWHKLSSIQRILLGILLGIVLGILAPGWSWISIFGQLFIQSLTALAPLLVFGLIIAAVAQHQPGQQTHMKTVIFLYLIATLVAAFVAVAASYLFPVELVLPDTAGVAETIEVPDSLGGIVSNLLLSMVGNPVAALMEGNYLTILFWAILIGLCLRMASPQTKRFLTDCSEAITRAVQILIGFAPLGIAGLVYNSMVEVGLAGMAQYIQVIGLVVGTMLFVGFIIYPLMTWFYIKENPYPLTMYCAKESGIPAFFTRSSAVNIPINLHAAEKLGLDKDSYTISITLGGTANSGGAAITVTCMTLAAAYTLGIDTPFFLAFLLSFMSAVAATGASGIAGGSLLLIPLAASLFNIPNEVAMQVVGVGFIIGVIQDSIETALNSASDLLFTAVAEFHDRKKAGEGLSVNAHVVQAKEME</sequence>
<reference evidence="10 11" key="1">
    <citation type="journal article" date="2016" name="Genome Announc.">
        <title>Complete Genome Sequences of Aerococcus christensenii CCUG 28831T, Aerococcus sanguinicola CCUG 43001T, Aerococcus urinae CCUG 36881T, Aerococcus urinaeequi CCUG 28094T, Aerococcus urinaehominis CCUG 42038 BT, and Aerococcus viridans CCUG 4311T.</title>
        <authorList>
            <person name="Carkaci D."/>
            <person name="Dargis R."/>
            <person name="Nielsen X.C."/>
            <person name="Skovgaard O."/>
            <person name="Fuursted K."/>
            <person name="Christensen J.J."/>
        </authorList>
    </citation>
    <scope>NUCLEOTIDE SEQUENCE [LARGE SCALE GENOMIC DNA]</scope>
    <source>
        <strain evidence="10 11">CCUG42038B</strain>
    </source>
</reference>
<evidence type="ECO:0000256" key="1">
    <source>
        <dbReference type="ARBA" id="ARBA00004141"/>
    </source>
</evidence>
<evidence type="ECO:0000256" key="6">
    <source>
        <dbReference type="ARBA" id="ARBA00022970"/>
    </source>
</evidence>
<keyword evidence="3 9" id="KW-1003">Cell membrane</keyword>
<dbReference type="SUPFAM" id="SSF118215">
    <property type="entry name" value="Proton glutamate symport protein"/>
    <property type="match status" value="1"/>
</dbReference>
<dbReference type="HAMAP" id="MF_01582">
    <property type="entry name" value="Ser_Thr_transp_SstT"/>
    <property type="match status" value="1"/>
</dbReference>
<keyword evidence="8 9" id="KW-0472">Membrane</keyword>
<dbReference type="InterPro" id="IPR023025">
    <property type="entry name" value="Ser_Thr_transp_SstT"/>
</dbReference>
<dbReference type="Proteomes" id="UP000062260">
    <property type="component" value="Chromosome"/>
</dbReference>
<dbReference type="STRING" id="128944.AWM75_00960"/>
<accession>A0A109RGE0</accession>
<protein>
    <recommendedName>
        <fullName evidence="9">Serine/threonine transporter SstT</fullName>
    </recommendedName>
    <alternativeName>
        <fullName evidence="9">Na(+)/serine-threonine symporter</fullName>
    </alternativeName>
</protein>
<dbReference type="InterPro" id="IPR001991">
    <property type="entry name" value="Na-dicarboxylate_symporter"/>
</dbReference>
<dbReference type="GO" id="GO:0005886">
    <property type="term" value="C:plasma membrane"/>
    <property type="evidence" value="ECO:0007669"/>
    <property type="project" value="UniProtKB-SubCell"/>
</dbReference>
<keyword evidence="2 9" id="KW-0813">Transport</keyword>
<evidence type="ECO:0000256" key="8">
    <source>
        <dbReference type="ARBA" id="ARBA00023136"/>
    </source>
</evidence>
<keyword evidence="11" id="KW-1185">Reference proteome</keyword>
<feature type="transmembrane region" description="Helical" evidence="9">
    <location>
        <begin position="299"/>
        <end position="316"/>
    </location>
</feature>
<dbReference type="RefSeq" id="WP_067977308.1">
    <property type="nucleotide sequence ID" value="NZ_CP014163.1"/>
</dbReference>
<dbReference type="KEGG" id="auh:AWM75_00960"/>
<evidence type="ECO:0000256" key="4">
    <source>
        <dbReference type="ARBA" id="ARBA00022692"/>
    </source>
</evidence>
<comment type="catalytic activity">
    <reaction evidence="9">
        <text>L-threonine(in) + Na(+)(in) = L-threonine(out) + Na(+)(out)</text>
        <dbReference type="Rhea" id="RHEA:69999"/>
        <dbReference type="ChEBI" id="CHEBI:29101"/>
        <dbReference type="ChEBI" id="CHEBI:57926"/>
    </reaction>
</comment>
<gene>
    <name evidence="9" type="primary">sstT</name>
    <name evidence="10" type="ORF">AWM75_00960</name>
</gene>
<feature type="transmembrane region" description="Helical" evidence="9">
    <location>
        <begin position="44"/>
        <end position="66"/>
    </location>
</feature>
<dbReference type="InterPro" id="IPR036458">
    <property type="entry name" value="Na:dicarbo_symporter_sf"/>
</dbReference>
<evidence type="ECO:0000256" key="9">
    <source>
        <dbReference type="HAMAP-Rule" id="MF_01582"/>
    </source>
</evidence>
<proteinExistence type="inferred from homology"/>
<feature type="transmembrane region" description="Helical" evidence="9">
    <location>
        <begin position="139"/>
        <end position="161"/>
    </location>
</feature>
<feature type="transmembrane region" description="Helical" evidence="9">
    <location>
        <begin position="182"/>
        <end position="201"/>
    </location>
</feature>
<dbReference type="PRINTS" id="PR00173">
    <property type="entry name" value="EDTRNSPORT"/>
</dbReference>
<keyword evidence="5 9" id="KW-0769">Symport</keyword>
<comment type="catalytic activity">
    <reaction evidence="9">
        <text>L-serine(in) + Na(+)(in) = L-serine(out) + Na(+)(out)</text>
        <dbReference type="Rhea" id="RHEA:29575"/>
        <dbReference type="ChEBI" id="CHEBI:29101"/>
        <dbReference type="ChEBI" id="CHEBI:33384"/>
    </reaction>
</comment>
<dbReference type="AlphaFoldDB" id="A0A109RGE0"/>
<organism evidence="10 11">
    <name type="scientific">Aerococcus urinaehominis</name>
    <dbReference type="NCBI Taxonomy" id="128944"/>
    <lineage>
        <taxon>Bacteria</taxon>
        <taxon>Bacillati</taxon>
        <taxon>Bacillota</taxon>
        <taxon>Bacilli</taxon>
        <taxon>Lactobacillales</taxon>
        <taxon>Aerococcaceae</taxon>
        <taxon>Aerococcus</taxon>
    </lineage>
</organism>
<keyword evidence="7 9" id="KW-1133">Transmembrane helix</keyword>
<comment type="similarity">
    <text evidence="9">Belongs to the dicarboxylate/amino acid:cation symporter (DAACS) (TC 2.A.23) family.</text>
</comment>
<dbReference type="NCBIfam" id="NF010151">
    <property type="entry name" value="PRK13628.1"/>
    <property type="match status" value="1"/>
</dbReference>
<dbReference type="Gene3D" id="1.10.3860.10">
    <property type="entry name" value="Sodium:dicarboxylate symporter"/>
    <property type="match status" value="1"/>
</dbReference>
<reference evidence="11" key="2">
    <citation type="submission" date="2016-01" db="EMBL/GenBank/DDBJ databases">
        <title>Six Aerococcus type strain genome sequencing and assembly using PacBio and Illumina Hiseq.</title>
        <authorList>
            <person name="Carkaci D."/>
            <person name="Dargis R."/>
            <person name="Nielsen X.C."/>
            <person name="Skovgaard O."/>
            <person name="Fuursted K."/>
            <person name="Christensen J.J."/>
        </authorList>
    </citation>
    <scope>NUCLEOTIDE SEQUENCE [LARGE SCALE GENOMIC DNA]</scope>
    <source>
        <strain evidence="11">CCUG42038B</strain>
    </source>
</reference>
<dbReference type="GO" id="GO:0015826">
    <property type="term" value="P:threonine transport"/>
    <property type="evidence" value="ECO:0007669"/>
    <property type="project" value="InterPro"/>
</dbReference>
<feature type="transmembrane region" description="Helical" evidence="9">
    <location>
        <begin position="213"/>
        <end position="240"/>
    </location>
</feature>
<dbReference type="EMBL" id="CP014163">
    <property type="protein sequence ID" value="AMB98649.1"/>
    <property type="molecule type" value="Genomic_DNA"/>
</dbReference>
<keyword evidence="6 9" id="KW-0029">Amino-acid transport</keyword>
<evidence type="ECO:0000313" key="10">
    <source>
        <dbReference type="EMBL" id="AMB98649.1"/>
    </source>
</evidence>
<comment type="function">
    <text evidence="9">Involved in the import of serine and threonine into the cell, with the concomitant import of sodium (symport system).</text>
</comment>
<feature type="transmembrane region" description="Helical" evidence="9">
    <location>
        <begin position="78"/>
        <end position="101"/>
    </location>
</feature>
<keyword evidence="4 9" id="KW-0812">Transmembrane</keyword>
<dbReference type="OrthoDB" id="7778689at2"/>
<dbReference type="PANTHER" id="PTHR42865:SF8">
    <property type="entry name" value="SERINE_THREONINE TRANSPORTER SSTT"/>
    <property type="match status" value="1"/>
</dbReference>
<evidence type="ECO:0000256" key="7">
    <source>
        <dbReference type="ARBA" id="ARBA00022989"/>
    </source>
</evidence>
<dbReference type="GO" id="GO:0005295">
    <property type="term" value="F:neutral L-amino acid:sodium symporter activity"/>
    <property type="evidence" value="ECO:0007669"/>
    <property type="project" value="TreeGrafter"/>
</dbReference>
<evidence type="ECO:0000313" key="11">
    <source>
        <dbReference type="Proteomes" id="UP000062260"/>
    </source>
</evidence>
<evidence type="ECO:0000256" key="2">
    <source>
        <dbReference type="ARBA" id="ARBA00022448"/>
    </source>
</evidence>
<feature type="transmembrane region" description="Helical" evidence="9">
    <location>
        <begin position="18"/>
        <end position="38"/>
    </location>
</feature>
<evidence type="ECO:0000256" key="3">
    <source>
        <dbReference type="ARBA" id="ARBA00022475"/>
    </source>
</evidence>
<dbReference type="PANTHER" id="PTHR42865">
    <property type="entry name" value="PROTON/GLUTAMATE-ASPARTATE SYMPORTER"/>
    <property type="match status" value="1"/>
</dbReference>